<comment type="caution">
    <text evidence="5">The sequence shown here is derived from an EMBL/GenBank/DDBJ whole genome shotgun (WGS) entry which is preliminary data.</text>
</comment>
<feature type="transmembrane region" description="Helical" evidence="4">
    <location>
        <begin position="788"/>
        <end position="811"/>
    </location>
</feature>
<feature type="transmembrane region" description="Helical" evidence="4">
    <location>
        <begin position="1018"/>
        <end position="1036"/>
    </location>
</feature>
<keyword evidence="4" id="KW-1133">Transmembrane helix</keyword>
<proteinExistence type="predicted"/>
<evidence type="ECO:0000256" key="4">
    <source>
        <dbReference type="SAM" id="Phobius"/>
    </source>
</evidence>
<organism evidence="5 6">
    <name type="scientific">Symbiodinium microadriaticum</name>
    <name type="common">Dinoflagellate</name>
    <name type="synonym">Zooxanthella microadriatica</name>
    <dbReference type="NCBI Taxonomy" id="2951"/>
    <lineage>
        <taxon>Eukaryota</taxon>
        <taxon>Sar</taxon>
        <taxon>Alveolata</taxon>
        <taxon>Dinophyceae</taxon>
        <taxon>Suessiales</taxon>
        <taxon>Symbiodiniaceae</taxon>
        <taxon>Symbiodinium</taxon>
    </lineage>
</organism>
<evidence type="ECO:0000256" key="2">
    <source>
        <dbReference type="ARBA" id="ARBA00023295"/>
    </source>
</evidence>
<evidence type="ECO:0000256" key="1">
    <source>
        <dbReference type="ARBA" id="ARBA00022801"/>
    </source>
</evidence>
<protein>
    <submittedName>
        <fullName evidence="5">Alpha-galactosidase C</fullName>
    </submittedName>
</protein>
<accession>A0A1Q9E3D7</accession>
<dbReference type="PANTHER" id="PTHR43053">
    <property type="entry name" value="GLYCOSIDASE FAMILY 31"/>
    <property type="match status" value="1"/>
</dbReference>
<evidence type="ECO:0000313" key="5">
    <source>
        <dbReference type="EMBL" id="OLQ01942.1"/>
    </source>
</evidence>
<evidence type="ECO:0000256" key="3">
    <source>
        <dbReference type="SAM" id="MobiDB-lite"/>
    </source>
</evidence>
<dbReference type="InterPro" id="IPR050985">
    <property type="entry name" value="Alpha-glycosidase_related"/>
</dbReference>
<dbReference type="InterPro" id="IPR002252">
    <property type="entry name" value="Glyco_hydro_36"/>
</dbReference>
<feature type="region of interest" description="Disordered" evidence="3">
    <location>
        <begin position="246"/>
        <end position="277"/>
    </location>
</feature>
<gene>
    <name evidence="5" type="primary">aglC</name>
    <name evidence="5" type="ORF">AK812_SmicGene15262</name>
</gene>
<keyword evidence="1" id="KW-0378">Hydrolase</keyword>
<dbReference type="InterPro" id="IPR013785">
    <property type="entry name" value="Aldolase_TIM"/>
</dbReference>
<dbReference type="OrthoDB" id="419063at2759"/>
<sequence>MALTRQRVLLELKLQLALDFLADDAVISLAAANAELRTALASACAARHGHGYRHASGPFSLSESQLWRVLSLEELSRFQHLLPRVTLVSELCLKDSSECMSFVIAGASLARETVDHHIYYAVFTFDKGETTKLFSGEEDENDNNHWCAAQPLVDVVSGKHHYSVQIAAQCFEVGMPTIHLSPDCDSEENDDEGICCNSPMQPDMRLHASGDRKCMNIWDDHDLNEASKLRSAVHSSHLKLEVRLQGTPPGEEQEQEQEQEPQRELEQEQNPEPQHEQEQEPILQCWCSWYCHGPHVDEALMLSSLAELKSKGLDSGDLQLNLFQLDDGWQSAWGDWLHPHPQRFPNGLKPLVEAIKAAGLTAGLWLAPASLVAASKVAKEHPDWLLKDERGRPASCGFTAPGLWMRALDTTNPEVQAHIRHMIRTIVHDWGFKYLKLFVWPDVFGTRWLFANDRTNLPSARNMVCSTMARLHAGGRLWVNDPDCLLLRSEVPLGEAQALATVSALSGGSMIFSDELSHIPEERLAILKALLPALPHAAQHVAFSWGDVPDKVFAWCDGRQVKELFLELPGSEDQNWHVFEFWSGAYYSARASVSEARGAAYVKCLVLACLGLLPFLAVLTRDMDASDFHACDDGCYFIRYAGVPRLPSTAVQNVERTTAAGNKTGWWPCFPLFVGVQTGKSLNASYPPILDPWVWLQTPGAAYFLGSYMYTATVLLLDNSSHTEFISSAKATNATCGERDTRNNIENHLFQGRIRVIYLVAVIAWAACMLVHDWSLLAGVHERVTLKIALVLFWCQLFSCVAAFVWGTGAAEVFVEPVSGCYYRLNTVATLLAVLPPFLLLAATEQKYHRLVLSVCHGDYLYSVQYSVPFRAAEATIPLDPSASLLSPALRGDSGAERRGGVEACPAPRLSVREISQMEWMLTWTYVFWCLAQHLVIAPFAVGPLFRRIVQVSKTWRWAFDAFGILKFGVLALMIGSVVAGLYPAIRLCRACPTHIFSEQEREDTFVCLRIRRLATRLANVFALIFGPIFSIGAVKKIWIWLQGDLLTDSVLDDTWLWYLHGTSAFIHASIACSMLPAFKDPTIMLRARALHLDFELEKRSLAEVHMNHPDWLMDRYLEKDLRESKSLLQKRKSQLLETEVDELHHLAENSECLGLGPVEARCGRLLALRPRREQADYLGSNFHVSCGREVVEWEIIQEEDGSQRLRFRLCVGRRVADPKVWLFLPGCREPPYGAAEAKEVASEVWCVPLPMIPKQGAAFSLSWPCSRNSRQRLN</sequence>
<dbReference type="EMBL" id="LSRX01000277">
    <property type="protein sequence ID" value="OLQ01942.1"/>
    <property type="molecule type" value="Genomic_DNA"/>
</dbReference>
<dbReference type="GO" id="GO:0004557">
    <property type="term" value="F:alpha-galactosidase activity"/>
    <property type="evidence" value="ECO:0007669"/>
    <property type="project" value="InterPro"/>
</dbReference>
<dbReference type="PANTHER" id="PTHR43053:SF3">
    <property type="entry name" value="ALPHA-GALACTOSIDASE C-RELATED"/>
    <property type="match status" value="1"/>
</dbReference>
<reference evidence="5 6" key="1">
    <citation type="submission" date="2016-02" db="EMBL/GenBank/DDBJ databases">
        <title>Genome analysis of coral dinoflagellate symbionts highlights evolutionary adaptations to a symbiotic lifestyle.</title>
        <authorList>
            <person name="Aranda M."/>
            <person name="Li Y."/>
            <person name="Liew Y.J."/>
            <person name="Baumgarten S."/>
            <person name="Simakov O."/>
            <person name="Wilson M."/>
            <person name="Piel J."/>
            <person name="Ashoor H."/>
            <person name="Bougouffa S."/>
            <person name="Bajic V.B."/>
            <person name="Ryu T."/>
            <person name="Ravasi T."/>
            <person name="Bayer T."/>
            <person name="Micklem G."/>
            <person name="Kim H."/>
            <person name="Bhak J."/>
            <person name="Lajeunesse T.C."/>
            <person name="Voolstra C.R."/>
        </authorList>
    </citation>
    <scope>NUCLEOTIDE SEQUENCE [LARGE SCALE GENOMIC DNA]</scope>
    <source>
        <strain evidence="5 6">CCMP2467</strain>
    </source>
</reference>
<evidence type="ECO:0000313" key="6">
    <source>
        <dbReference type="Proteomes" id="UP000186817"/>
    </source>
</evidence>
<keyword evidence="4" id="KW-0812">Transmembrane</keyword>
<name>A0A1Q9E3D7_SYMMI</name>
<dbReference type="GO" id="GO:0016052">
    <property type="term" value="P:carbohydrate catabolic process"/>
    <property type="evidence" value="ECO:0007669"/>
    <property type="project" value="InterPro"/>
</dbReference>
<dbReference type="Proteomes" id="UP000186817">
    <property type="component" value="Unassembled WGS sequence"/>
</dbReference>
<dbReference type="Gene3D" id="3.20.20.70">
    <property type="entry name" value="Aldolase class I"/>
    <property type="match status" value="2"/>
</dbReference>
<keyword evidence="2" id="KW-0326">Glycosidase</keyword>
<feature type="transmembrane region" description="Helical" evidence="4">
    <location>
        <begin position="756"/>
        <end position="776"/>
    </location>
</feature>
<feature type="transmembrane region" description="Helical" evidence="4">
    <location>
        <begin position="920"/>
        <end position="942"/>
    </location>
</feature>
<feature type="transmembrane region" description="Helical" evidence="4">
    <location>
        <begin position="1056"/>
        <end position="1079"/>
    </location>
</feature>
<feature type="transmembrane region" description="Helical" evidence="4">
    <location>
        <begin position="823"/>
        <end position="843"/>
    </location>
</feature>
<keyword evidence="4" id="KW-0472">Membrane</keyword>
<feature type="transmembrane region" description="Helical" evidence="4">
    <location>
        <begin position="962"/>
        <end position="983"/>
    </location>
</feature>
<dbReference type="InterPro" id="IPR017853">
    <property type="entry name" value="GH"/>
</dbReference>
<dbReference type="SUPFAM" id="SSF51445">
    <property type="entry name" value="(Trans)glycosidases"/>
    <property type="match status" value="1"/>
</dbReference>
<dbReference type="AlphaFoldDB" id="A0A1Q9E3D7"/>
<keyword evidence="6" id="KW-1185">Reference proteome</keyword>
<dbReference type="Pfam" id="PF02065">
    <property type="entry name" value="Melibiase"/>
    <property type="match status" value="1"/>
</dbReference>
<dbReference type="CDD" id="cd14791">
    <property type="entry name" value="GH36"/>
    <property type="match status" value="1"/>
</dbReference>